<dbReference type="AlphaFoldDB" id="A0A3M0YZQ7"/>
<dbReference type="Proteomes" id="UP000269410">
    <property type="component" value="Unassembled WGS sequence"/>
</dbReference>
<protein>
    <submittedName>
        <fullName evidence="1">Uncharacterized protein</fullName>
    </submittedName>
</protein>
<evidence type="ECO:0000313" key="1">
    <source>
        <dbReference type="EMBL" id="RMD77203.1"/>
    </source>
</evidence>
<dbReference type="EMBL" id="RFKV01000055">
    <property type="protein sequence ID" value="RMD77203.1"/>
    <property type="molecule type" value="Genomic_DNA"/>
</dbReference>
<sequence>MFLSKVYHVDPKVLFIFPISGTKPFESYESFEEALAKAVLKYLQKVEKACSEIDKNLSPHVFAKHYLSEDHCKDYKERRGEIIKLAKRRFGYNDVITFLVGHDFVRRFIQGIILVPASVVYIKASTGDQGKNDVNIDVPFSCSNCSNTAKPPPYLIVRGTQRDDESAIEVTEIRQGRLHFVFTGVGGRIILILKTAYVYYDNRAGRF</sequence>
<name>A0A3M0YZQ7_9BACT</name>
<reference evidence="1 2" key="1">
    <citation type="submission" date="2018-10" db="EMBL/GenBank/DDBJ databases">
        <title>Thermophilic Lithotrophy and Phototrophy in an Intertidal, Iron-rich, Geothermal Spring.</title>
        <authorList>
            <person name="Ward L.M."/>
            <person name="Idei A."/>
            <person name="Nakagawa M."/>
            <person name="Ueno Y."/>
            <person name="Fischer W."/>
            <person name="Mcglynn S.E."/>
        </authorList>
    </citation>
    <scope>NUCLEOTIDE SEQUENCE [LARGE SCALE GENOMIC DNA]</scope>
    <source>
        <strain evidence="1">J137</strain>
    </source>
</reference>
<comment type="caution">
    <text evidence="1">The sequence shown here is derived from an EMBL/GenBank/DDBJ whole genome shotgun (WGS) entry which is preliminary data.</text>
</comment>
<evidence type="ECO:0000313" key="2">
    <source>
        <dbReference type="Proteomes" id="UP000269410"/>
    </source>
</evidence>
<organism evidence="1 2">
    <name type="scientific">Candidatus Dojkabacteria bacterium</name>
    <dbReference type="NCBI Taxonomy" id="2099670"/>
    <lineage>
        <taxon>Bacteria</taxon>
        <taxon>Candidatus Dojkabacteria</taxon>
    </lineage>
</organism>
<accession>A0A3M0YZQ7</accession>
<proteinExistence type="predicted"/>
<gene>
    <name evidence="1" type="ORF">D6810_01595</name>
</gene>